<evidence type="ECO:0000313" key="2">
    <source>
        <dbReference type="Proteomes" id="UP001501710"/>
    </source>
</evidence>
<organism evidence="1 2">
    <name type="scientific">Actinomadura meridiana</name>
    <dbReference type="NCBI Taxonomy" id="559626"/>
    <lineage>
        <taxon>Bacteria</taxon>
        <taxon>Bacillati</taxon>
        <taxon>Actinomycetota</taxon>
        <taxon>Actinomycetes</taxon>
        <taxon>Streptosporangiales</taxon>
        <taxon>Thermomonosporaceae</taxon>
        <taxon>Actinomadura</taxon>
    </lineage>
</organism>
<accession>A0ABP8CEK0</accession>
<dbReference type="EMBL" id="BAABAS010000020">
    <property type="protein sequence ID" value="GAA4238333.1"/>
    <property type="molecule type" value="Genomic_DNA"/>
</dbReference>
<sequence>MGMGGMPLYSWDVVGGAGGVSGDPEAAIRQMRRELEGAAPGARGKVRRVAVSLSGRVEYLELGVVVEGRRDALTGGVVWVL</sequence>
<keyword evidence="2" id="KW-1185">Reference proteome</keyword>
<evidence type="ECO:0008006" key="3">
    <source>
        <dbReference type="Google" id="ProtNLM"/>
    </source>
</evidence>
<reference evidence="2" key="1">
    <citation type="journal article" date="2019" name="Int. J. Syst. Evol. Microbiol.">
        <title>The Global Catalogue of Microorganisms (GCM) 10K type strain sequencing project: providing services to taxonomists for standard genome sequencing and annotation.</title>
        <authorList>
            <consortium name="The Broad Institute Genomics Platform"/>
            <consortium name="The Broad Institute Genome Sequencing Center for Infectious Disease"/>
            <person name="Wu L."/>
            <person name="Ma J."/>
        </authorList>
    </citation>
    <scope>NUCLEOTIDE SEQUENCE [LARGE SCALE GENOMIC DNA]</scope>
    <source>
        <strain evidence="2">JCM 17440</strain>
    </source>
</reference>
<proteinExistence type="predicted"/>
<protein>
    <recommendedName>
        <fullName evidence="3">Heavy metal-binding domain-containing protein</fullName>
    </recommendedName>
</protein>
<dbReference type="Proteomes" id="UP001501710">
    <property type="component" value="Unassembled WGS sequence"/>
</dbReference>
<comment type="caution">
    <text evidence="1">The sequence shown here is derived from an EMBL/GenBank/DDBJ whole genome shotgun (WGS) entry which is preliminary data.</text>
</comment>
<gene>
    <name evidence="1" type="ORF">GCM10022254_53840</name>
</gene>
<name>A0ABP8CEK0_9ACTN</name>
<evidence type="ECO:0000313" key="1">
    <source>
        <dbReference type="EMBL" id="GAA4238333.1"/>
    </source>
</evidence>